<dbReference type="AlphaFoldDB" id="A0A9W7E775"/>
<feature type="region of interest" description="Disordered" evidence="1">
    <location>
        <begin position="73"/>
        <end position="113"/>
    </location>
</feature>
<feature type="region of interest" description="Disordered" evidence="1">
    <location>
        <begin position="380"/>
        <end position="420"/>
    </location>
</feature>
<keyword evidence="3" id="KW-1185">Reference proteome</keyword>
<proteinExistence type="predicted"/>
<feature type="region of interest" description="Disordered" evidence="1">
    <location>
        <begin position="161"/>
        <end position="191"/>
    </location>
</feature>
<feature type="region of interest" description="Disordered" evidence="1">
    <location>
        <begin position="319"/>
        <end position="350"/>
    </location>
</feature>
<comment type="caution">
    <text evidence="2">The sequence shown here is derived from an EMBL/GenBank/DDBJ whole genome shotgun (WGS) entry which is preliminary data.</text>
</comment>
<gene>
    <name evidence="2" type="ORF">TrRE_jg3823</name>
</gene>
<organism evidence="2 3">
    <name type="scientific">Triparma retinervis</name>
    <dbReference type="NCBI Taxonomy" id="2557542"/>
    <lineage>
        <taxon>Eukaryota</taxon>
        <taxon>Sar</taxon>
        <taxon>Stramenopiles</taxon>
        <taxon>Ochrophyta</taxon>
        <taxon>Bolidophyceae</taxon>
        <taxon>Parmales</taxon>
        <taxon>Triparmaceae</taxon>
        <taxon>Triparma</taxon>
    </lineage>
</organism>
<evidence type="ECO:0000256" key="1">
    <source>
        <dbReference type="SAM" id="MobiDB-lite"/>
    </source>
</evidence>
<reference evidence="2" key="1">
    <citation type="submission" date="2022-07" db="EMBL/GenBank/DDBJ databases">
        <title>Genome analysis of Parmales, a sister group of diatoms, reveals the evolutionary specialization of diatoms from phago-mixotrophs to photoautotrophs.</title>
        <authorList>
            <person name="Ban H."/>
            <person name="Sato S."/>
            <person name="Yoshikawa S."/>
            <person name="Kazumasa Y."/>
            <person name="Nakamura Y."/>
            <person name="Ichinomiya M."/>
            <person name="Saitoh K."/>
            <person name="Sato N."/>
            <person name="Blanc-Mathieu R."/>
            <person name="Endo H."/>
            <person name="Kuwata A."/>
            <person name="Ogata H."/>
        </authorList>
    </citation>
    <scope>NUCLEOTIDE SEQUENCE</scope>
</reference>
<dbReference type="EMBL" id="BRXZ01001333">
    <property type="protein sequence ID" value="GMH68537.1"/>
    <property type="molecule type" value="Genomic_DNA"/>
</dbReference>
<accession>A0A9W7E775</accession>
<protein>
    <submittedName>
        <fullName evidence="2">Uncharacterized protein</fullName>
    </submittedName>
</protein>
<dbReference type="Proteomes" id="UP001165082">
    <property type="component" value="Unassembled WGS sequence"/>
</dbReference>
<sequence length="420" mass="47532">MSEDVRHRQFHVLSLQPEHHDTILTNHGAVKDSIKAIQQDMTETEILFHSRSLNESMEENFVDKTATNVSDLSPVMYRNGRDGRGRRRGGDTQGSGSWKGSRSREPRRHTHTHERYYKLRAIESREDRRYTEAIELHGASAAIQYLDKKHIWEKIFHDAQEKQKKQSRQIRKLEKKDGQRGAGPLWAGANEPHLGPGTYNAMIGDIDQMLVDERVSLPVRASFRDSRKSERASFLGVGGVIDTVDDKEEITNAFSKRSAKSTICKDGVLHTHKRPTNFNIKKSTARPRNKEEGLRPEDFLRKVKARELKNTPKDFSMGVVPEAYDGSDQSRPKTTHAILRSKREGEASELGTKIDSLKDKSFASTGEVYKKWKKVNGVKIYSSIPKRSESEKKKKKKKKGGAPTDGEGLGRHLLGGGGDR</sequence>
<evidence type="ECO:0000313" key="2">
    <source>
        <dbReference type="EMBL" id="GMH68537.1"/>
    </source>
</evidence>
<evidence type="ECO:0000313" key="3">
    <source>
        <dbReference type="Proteomes" id="UP001165082"/>
    </source>
</evidence>
<name>A0A9W7E775_9STRA</name>
<dbReference type="OrthoDB" id="192856at2759"/>